<dbReference type="InterPro" id="IPR001867">
    <property type="entry name" value="OmpR/PhoB-type_DNA-bd"/>
</dbReference>
<keyword evidence="6" id="KW-1185">Reference proteome</keyword>
<dbReference type="Pfam" id="PF00486">
    <property type="entry name" value="Trans_reg_C"/>
    <property type="match status" value="1"/>
</dbReference>
<dbReference type="PROSITE" id="PS51755">
    <property type="entry name" value="OMPR_PHOB"/>
    <property type="match status" value="1"/>
</dbReference>
<feature type="transmembrane region" description="Helical" evidence="3">
    <location>
        <begin position="150"/>
        <end position="174"/>
    </location>
</feature>
<sequence length="176" mass="20137">MKDYTLGKGVKFNLIKCTISSEHRDITLGSREAKLLELFCENPNQLLDKTLMTDTVWGAVIVSETSLTKAISNLRKALNHFQDLVCEIKTIPKEGYVFIFENKCDSLNIEENILPEKQEKPLSFKNDNQEKHINNEYIVNKKINEHRKSFSLLSLTIFSSLVSSAATVTLFNYLTF</sequence>
<evidence type="ECO:0000313" key="6">
    <source>
        <dbReference type="Proteomes" id="UP000010290"/>
    </source>
</evidence>
<keyword evidence="3" id="KW-0812">Transmembrane</keyword>
<dbReference type="InterPro" id="IPR016032">
    <property type="entry name" value="Sig_transdc_resp-reg_C-effctor"/>
</dbReference>
<dbReference type="GO" id="GO:0006355">
    <property type="term" value="P:regulation of DNA-templated transcription"/>
    <property type="evidence" value="ECO:0007669"/>
    <property type="project" value="InterPro"/>
</dbReference>
<gene>
    <name evidence="5" type="ORF">OO7_04529</name>
</gene>
<keyword evidence="3" id="KW-1133">Transmembrane helix</keyword>
<feature type="domain" description="OmpR/PhoB-type" evidence="4">
    <location>
        <begin position="1"/>
        <end position="100"/>
    </location>
</feature>
<keyword evidence="3" id="KW-0472">Membrane</keyword>
<evidence type="ECO:0000256" key="3">
    <source>
        <dbReference type="SAM" id="Phobius"/>
    </source>
</evidence>
<dbReference type="Gene3D" id="1.10.10.10">
    <property type="entry name" value="Winged helix-like DNA-binding domain superfamily/Winged helix DNA-binding domain"/>
    <property type="match status" value="1"/>
</dbReference>
<dbReference type="AlphaFoldDB" id="K8WV47"/>
<evidence type="ECO:0000256" key="2">
    <source>
        <dbReference type="PROSITE-ProRule" id="PRU01091"/>
    </source>
</evidence>
<evidence type="ECO:0000256" key="1">
    <source>
        <dbReference type="ARBA" id="ARBA00023125"/>
    </source>
</evidence>
<organism evidence="5 6">
    <name type="scientific">Providencia sneebia DSM 19967</name>
    <dbReference type="NCBI Taxonomy" id="1141660"/>
    <lineage>
        <taxon>Bacteria</taxon>
        <taxon>Pseudomonadati</taxon>
        <taxon>Pseudomonadota</taxon>
        <taxon>Gammaproteobacteria</taxon>
        <taxon>Enterobacterales</taxon>
        <taxon>Morganellaceae</taxon>
        <taxon>Providencia</taxon>
    </lineage>
</organism>
<proteinExistence type="predicted"/>
<feature type="DNA-binding region" description="OmpR/PhoB-type" evidence="2">
    <location>
        <begin position="1"/>
        <end position="100"/>
    </location>
</feature>
<dbReference type="HOGENOM" id="CLU_1618321_0_0_6"/>
<evidence type="ECO:0000313" key="5">
    <source>
        <dbReference type="EMBL" id="EKT60070.1"/>
    </source>
</evidence>
<dbReference type="RefSeq" id="WP_008914777.1">
    <property type="nucleotide sequence ID" value="NZ_CM001773.1"/>
</dbReference>
<dbReference type="GO" id="GO:0003677">
    <property type="term" value="F:DNA binding"/>
    <property type="evidence" value="ECO:0007669"/>
    <property type="project" value="UniProtKB-UniRule"/>
</dbReference>
<dbReference type="InterPro" id="IPR036388">
    <property type="entry name" value="WH-like_DNA-bd_sf"/>
</dbReference>
<evidence type="ECO:0000259" key="4">
    <source>
        <dbReference type="PROSITE" id="PS51755"/>
    </source>
</evidence>
<accession>K8WV47</accession>
<keyword evidence="1 2" id="KW-0238">DNA-binding</keyword>
<protein>
    <recommendedName>
        <fullName evidence="4">OmpR/PhoB-type domain-containing protein</fullName>
    </recommendedName>
</protein>
<dbReference type="OrthoDB" id="6311790at2"/>
<dbReference type="EMBL" id="AKKN01000005">
    <property type="protein sequence ID" value="EKT60070.1"/>
    <property type="molecule type" value="Genomic_DNA"/>
</dbReference>
<dbReference type="GO" id="GO:0000160">
    <property type="term" value="P:phosphorelay signal transduction system"/>
    <property type="evidence" value="ECO:0007669"/>
    <property type="project" value="InterPro"/>
</dbReference>
<dbReference type="CDD" id="cd00383">
    <property type="entry name" value="trans_reg_C"/>
    <property type="match status" value="1"/>
</dbReference>
<dbReference type="SMART" id="SM00862">
    <property type="entry name" value="Trans_reg_C"/>
    <property type="match status" value="1"/>
</dbReference>
<dbReference type="Proteomes" id="UP000010290">
    <property type="component" value="Chromosome"/>
</dbReference>
<dbReference type="PATRIC" id="fig|1141660.3.peg.917"/>
<name>K8WV47_9GAMM</name>
<comment type="caution">
    <text evidence="5">The sequence shown here is derived from an EMBL/GenBank/DDBJ whole genome shotgun (WGS) entry which is preliminary data.</text>
</comment>
<reference evidence="5 6" key="1">
    <citation type="journal article" date="2012" name="BMC Genomics">
        <title>Comparative genomics of bacteria in the genus Providencia isolated from wild Drosophila melanogaster.</title>
        <authorList>
            <person name="Galac M.R."/>
            <person name="Lazzaro B.P."/>
        </authorList>
    </citation>
    <scope>NUCLEOTIDE SEQUENCE [LARGE SCALE GENOMIC DNA]</scope>
    <source>
        <strain evidence="5 6">DSM 19967</strain>
    </source>
</reference>
<dbReference type="SUPFAM" id="SSF46894">
    <property type="entry name" value="C-terminal effector domain of the bipartite response regulators"/>
    <property type="match status" value="1"/>
</dbReference>